<proteinExistence type="inferred from homology"/>
<dbReference type="RefSeq" id="WP_139228141.1">
    <property type="nucleotide sequence ID" value="NZ_FOQD01000001.1"/>
</dbReference>
<feature type="transmembrane region" description="Helical" evidence="10">
    <location>
        <begin position="438"/>
        <end position="460"/>
    </location>
</feature>
<keyword evidence="2" id="KW-1003">Cell membrane</keyword>
<dbReference type="AlphaFoldDB" id="A0A1I3AUT7"/>
<feature type="transmembrane region" description="Helical" evidence="10">
    <location>
        <begin position="132"/>
        <end position="154"/>
    </location>
</feature>
<evidence type="ECO:0000256" key="2">
    <source>
        <dbReference type="ARBA" id="ARBA00022475"/>
    </source>
</evidence>
<feature type="transmembrane region" description="Helical" evidence="10">
    <location>
        <begin position="306"/>
        <end position="326"/>
    </location>
</feature>
<dbReference type="InterPro" id="IPR004268">
    <property type="entry name" value="MurJ"/>
</dbReference>
<dbReference type="EMBL" id="FOQD01000001">
    <property type="protein sequence ID" value="SFH53773.1"/>
    <property type="molecule type" value="Genomic_DNA"/>
</dbReference>
<feature type="transmembrane region" description="Helical" evidence="10">
    <location>
        <begin position="89"/>
        <end position="111"/>
    </location>
</feature>
<feature type="transmembrane region" description="Helical" evidence="10">
    <location>
        <begin position="160"/>
        <end position="182"/>
    </location>
</feature>
<keyword evidence="7 10" id="KW-0472">Membrane</keyword>
<keyword evidence="12" id="KW-1185">Reference proteome</keyword>
<keyword evidence="3 10" id="KW-0812">Transmembrane</keyword>
<keyword evidence="4" id="KW-0133">Cell shape</keyword>
<reference evidence="12" key="1">
    <citation type="submission" date="2016-10" db="EMBL/GenBank/DDBJ databases">
        <authorList>
            <person name="Varghese N."/>
            <person name="Submissions S."/>
        </authorList>
    </citation>
    <scope>NUCLEOTIDE SEQUENCE [LARGE SCALE GENOMIC DNA]</scope>
    <source>
        <strain evidence="12">DSM 26348</strain>
    </source>
</reference>
<dbReference type="OrthoDB" id="290093at2"/>
<evidence type="ECO:0000256" key="4">
    <source>
        <dbReference type="ARBA" id="ARBA00022960"/>
    </source>
</evidence>
<dbReference type="PRINTS" id="PR01806">
    <property type="entry name" value="VIRFACTRMVIN"/>
</dbReference>
<keyword evidence="6 10" id="KW-1133">Transmembrane helix</keyword>
<dbReference type="InterPro" id="IPR051050">
    <property type="entry name" value="Lipid_II_flippase_MurJ/MviN"/>
</dbReference>
<dbReference type="GO" id="GO:0034204">
    <property type="term" value="P:lipid translocation"/>
    <property type="evidence" value="ECO:0007669"/>
    <property type="project" value="TreeGrafter"/>
</dbReference>
<feature type="transmembrane region" description="Helical" evidence="10">
    <location>
        <begin position="54"/>
        <end position="77"/>
    </location>
</feature>
<evidence type="ECO:0000256" key="7">
    <source>
        <dbReference type="ARBA" id="ARBA00023136"/>
    </source>
</evidence>
<feature type="transmembrane region" description="Helical" evidence="10">
    <location>
        <begin position="189"/>
        <end position="210"/>
    </location>
</feature>
<evidence type="ECO:0000256" key="3">
    <source>
        <dbReference type="ARBA" id="ARBA00022692"/>
    </source>
</evidence>
<protein>
    <submittedName>
        <fullName evidence="11">Murein biosynthesis integral membrane protein MurJ</fullName>
    </submittedName>
</protein>
<name>A0A1I3AUT7_9PLAN</name>
<evidence type="ECO:0000256" key="5">
    <source>
        <dbReference type="ARBA" id="ARBA00022984"/>
    </source>
</evidence>
<dbReference type="PANTHER" id="PTHR47019:SF1">
    <property type="entry name" value="LIPID II FLIPPASE MURJ"/>
    <property type="match status" value="1"/>
</dbReference>
<dbReference type="GO" id="GO:0005886">
    <property type="term" value="C:plasma membrane"/>
    <property type="evidence" value="ECO:0007669"/>
    <property type="project" value="UniProtKB-SubCell"/>
</dbReference>
<evidence type="ECO:0000313" key="12">
    <source>
        <dbReference type="Proteomes" id="UP000199518"/>
    </source>
</evidence>
<dbReference type="GO" id="GO:0009252">
    <property type="term" value="P:peptidoglycan biosynthetic process"/>
    <property type="evidence" value="ECO:0007669"/>
    <property type="project" value="UniProtKB-KW"/>
</dbReference>
<comment type="similarity">
    <text evidence="9">Belongs to the MurJ/MviN family.</text>
</comment>
<feature type="transmembrane region" description="Helical" evidence="10">
    <location>
        <begin position="466"/>
        <end position="486"/>
    </location>
</feature>
<dbReference type="STRING" id="1576369.SAMN05421753_10168"/>
<evidence type="ECO:0000256" key="9">
    <source>
        <dbReference type="ARBA" id="ARBA00061532"/>
    </source>
</evidence>
<dbReference type="Proteomes" id="UP000199518">
    <property type="component" value="Unassembled WGS sequence"/>
</dbReference>
<feature type="transmembrane region" description="Helical" evidence="10">
    <location>
        <begin position="378"/>
        <end position="398"/>
    </location>
</feature>
<feature type="transmembrane region" description="Helical" evidence="10">
    <location>
        <begin position="20"/>
        <end position="42"/>
    </location>
</feature>
<dbReference type="GO" id="GO:0015648">
    <property type="term" value="F:lipid-linked peptidoglycan transporter activity"/>
    <property type="evidence" value="ECO:0007669"/>
    <property type="project" value="TreeGrafter"/>
</dbReference>
<organism evidence="11 12">
    <name type="scientific">Planctomicrobium piriforme</name>
    <dbReference type="NCBI Taxonomy" id="1576369"/>
    <lineage>
        <taxon>Bacteria</taxon>
        <taxon>Pseudomonadati</taxon>
        <taxon>Planctomycetota</taxon>
        <taxon>Planctomycetia</taxon>
        <taxon>Planctomycetales</taxon>
        <taxon>Planctomycetaceae</taxon>
        <taxon>Planctomicrobium</taxon>
    </lineage>
</organism>
<evidence type="ECO:0000256" key="10">
    <source>
        <dbReference type="SAM" id="Phobius"/>
    </source>
</evidence>
<comment type="subcellular location">
    <subcellularLocation>
        <location evidence="1">Cell membrane</location>
        <topology evidence="1">Multi-pass membrane protein</topology>
    </subcellularLocation>
</comment>
<accession>A0A1I3AUT7</accession>
<evidence type="ECO:0000256" key="8">
    <source>
        <dbReference type="ARBA" id="ARBA00060041"/>
    </source>
</evidence>
<feature type="transmembrane region" description="Helical" evidence="10">
    <location>
        <begin position="346"/>
        <end position="366"/>
    </location>
</feature>
<dbReference type="Pfam" id="PF03023">
    <property type="entry name" value="MurJ"/>
    <property type="match status" value="1"/>
</dbReference>
<sequence>MSSDAAQVTANRGISSYAVVFGGMLLQNLLLFALSIVLASLFGTSEEMDAFRTAFTPPLMLAAVFAGTGGPVLMTLLARRETSSAPGTATLILLLLTGVSLACAFLGFYDSELVMRGLHPWFDPKRQAESSVLFHILVWMLPLNTIIGLSQAVLNSSLNFVVPAISGVVGPIATLAAVWWLAPEWGIAGVAWATVWGAVASVVCQLPWLIRQLAWPAAGQLHHAWQQVGIAWPLLLGMGALKLDPLVDQFLGSSLEPGRISQLDYAGRILTPFLMLSSGTLSTVTFPRIARTAVAGGAPLRAEATLAFRTLMSLCVPAFVVLTTFAHPLVQDLLQRRNFTAADTLAVSQLVRVLSAMLLGAALSEVCSKMLYAFRDSLTPNLILTCCLLAGFGLKAVLVGPWGILGIAAVTSGVFVAVGSMQLWFAARRIGPMGTRNLVVHLLRCVIASAFAAAVGAALLQLPIPFPSVFGLTLGGILYFAVLVFSDSETRAFVKRLRGSRESRVESPEPE</sequence>
<evidence type="ECO:0000256" key="1">
    <source>
        <dbReference type="ARBA" id="ARBA00004651"/>
    </source>
</evidence>
<evidence type="ECO:0000256" key="6">
    <source>
        <dbReference type="ARBA" id="ARBA00022989"/>
    </source>
</evidence>
<feature type="transmembrane region" description="Helical" evidence="10">
    <location>
        <begin position="404"/>
        <end position="426"/>
    </location>
</feature>
<dbReference type="PANTHER" id="PTHR47019">
    <property type="entry name" value="LIPID II FLIPPASE MURJ"/>
    <property type="match status" value="1"/>
</dbReference>
<dbReference type="GO" id="GO:0008360">
    <property type="term" value="P:regulation of cell shape"/>
    <property type="evidence" value="ECO:0007669"/>
    <property type="project" value="UniProtKB-KW"/>
</dbReference>
<keyword evidence="5" id="KW-0573">Peptidoglycan synthesis</keyword>
<evidence type="ECO:0000313" key="11">
    <source>
        <dbReference type="EMBL" id="SFH53773.1"/>
    </source>
</evidence>
<gene>
    <name evidence="11" type="ORF">SAMN05421753_10168</name>
</gene>
<comment type="function">
    <text evidence="8">Involved in peptidoglycan biosynthesis. Transports lipid-linked peptidoglycan precursors from the inner to the outer leaflet of the cytoplasmic membrane.</text>
</comment>